<dbReference type="CDD" id="cd00267">
    <property type="entry name" value="ABC_ATPase"/>
    <property type="match status" value="1"/>
</dbReference>
<dbReference type="InterPro" id="IPR029492">
    <property type="entry name" value="DUF4435"/>
</dbReference>
<dbReference type="InterPro" id="IPR027417">
    <property type="entry name" value="P-loop_NTPase"/>
</dbReference>
<proteinExistence type="predicted"/>
<dbReference type="Pfam" id="PF14491">
    <property type="entry name" value="DUF4435"/>
    <property type="match status" value="1"/>
</dbReference>
<sequence>MEINFQGKYKSITSFNWTEIPNFVVITGPNGTGKSQLLDLIHNTIINKNRTTERVSIIGKSIKPNEVTFLKGEWQLQNTSHVNLSNIQQQMDAHYNNFKGGNYRQIQPNQIHIFSACQEIIQKTGKQFNQISKEEFYENFPEILIEQESQLSQKIGEVFYNYRLSEIELLANKKKEENIKLEIGEKPWVVLREIIRESKLPFEINDPSTNGFRDGFQLKLTHQILNEEVNFNDLSSGEKVLISLVFYLYNSQEKKLFPKLLLLDEPDAHLHPSMSQQFLNVVKNVLVDKFGVQVIMTTHSPSTVMLAPNDSVFEMSRVEPRIAKSPSKNHSVSLLTAGLVYVGEGTKYFLVEDSDDVSFYSFVYNQLTLENIINAYIPLVFISASTKDKSGGKDAVQNWVTKLQESGIVNIIHGLIDADSGNITSDGVYKIDRYSIENYLTDPIIVYAALIDKEVNPIIDDVNFSVGEEYKLKSLSAEILQKVADSIISDIEPDLVNIFTDFNQNTETERIEIEYSNGIKLSYPKWLFTRRGKTILNEAYNRKYTSRVINFTTLFKALRKLNLFPKDLIDKLNEIKNGC</sequence>
<dbReference type="SMART" id="SM00382">
    <property type="entry name" value="AAA"/>
    <property type="match status" value="1"/>
</dbReference>
<feature type="domain" description="AAA+ ATPase" evidence="1">
    <location>
        <begin position="20"/>
        <end position="328"/>
    </location>
</feature>
<dbReference type="Proteomes" id="UP001302806">
    <property type="component" value="Chromosome"/>
</dbReference>
<dbReference type="InterPro" id="IPR003959">
    <property type="entry name" value="ATPase_AAA_core"/>
</dbReference>
<evidence type="ECO:0000259" key="1">
    <source>
        <dbReference type="SMART" id="SM00382"/>
    </source>
</evidence>
<dbReference type="InterPro" id="IPR003593">
    <property type="entry name" value="AAA+_ATPase"/>
</dbReference>
<dbReference type="SUPFAM" id="SSF52540">
    <property type="entry name" value="P-loop containing nucleoside triphosphate hydrolases"/>
    <property type="match status" value="1"/>
</dbReference>
<reference evidence="2 3" key="1">
    <citation type="submission" date="2023-09" db="EMBL/GenBank/DDBJ databases">
        <title>Thalassobella suaedae gen. nov., sp. nov., a marine bacterium of the family Flavobacteriaceae isolated from a halophyte Suaeda japonica.</title>
        <authorList>
            <person name="Lee S.Y."/>
            <person name="Hwang C.Y."/>
        </authorList>
    </citation>
    <scope>NUCLEOTIDE SEQUENCE [LARGE SCALE GENOMIC DNA]</scope>
    <source>
        <strain evidence="2 3">HL-DH14</strain>
    </source>
</reference>
<dbReference type="Gene3D" id="3.40.50.300">
    <property type="entry name" value="P-loop containing nucleotide triphosphate hydrolases"/>
    <property type="match status" value="1"/>
</dbReference>
<gene>
    <name evidence="2" type="ORF">RHP51_05265</name>
</gene>
<accession>A0ABY9XW61</accession>
<dbReference type="InterPro" id="IPR051396">
    <property type="entry name" value="Bact_Antivir_Def_Nuclease"/>
</dbReference>
<evidence type="ECO:0000313" key="3">
    <source>
        <dbReference type="Proteomes" id="UP001302806"/>
    </source>
</evidence>
<organism evidence="2 3">
    <name type="scientific">Thalassobellus suaedae</name>
    <dbReference type="NCBI Taxonomy" id="3074124"/>
    <lineage>
        <taxon>Bacteria</taxon>
        <taxon>Pseudomonadati</taxon>
        <taxon>Bacteroidota</taxon>
        <taxon>Flavobacteriia</taxon>
        <taxon>Flavobacteriales</taxon>
        <taxon>Flavobacteriaceae</taxon>
        <taxon>Thalassobellus</taxon>
    </lineage>
</organism>
<dbReference type="RefSeq" id="WP_415866455.1">
    <property type="nucleotide sequence ID" value="NZ_CP134537.1"/>
</dbReference>
<dbReference type="EMBL" id="CP134537">
    <property type="protein sequence ID" value="WNH10110.1"/>
    <property type="molecule type" value="Genomic_DNA"/>
</dbReference>
<dbReference type="PANTHER" id="PTHR43581:SF2">
    <property type="entry name" value="EXCINUCLEASE ATPASE SUBUNIT"/>
    <property type="match status" value="1"/>
</dbReference>
<protein>
    <submittedName>
        <fullName evidence="2">AAA family ATPase</fullName>
    </submittedName>
</protein>
<name>A0ABY9XW61_9FLAO</name>
<dbReference type="Pfam" id="PF13304">
    <property type="entry name" value="AAA_21"/>
    <property type="match status" value="1"/>
</dbReference>
<evidence type="ECO:0000313" key="2">
    <source>
        <dbReference type="EMBL" id="WNH10110.1"/>
    </source>
</evidence>
<dbReference type="PANTHER" id="PTHR43581">
    <property type="entry name" value="ATP/GTP PHOSPHATASE"/>
    <property type="match status" value="1"/>
</dbReference>